<evidence type="ECO:0000256" key="1">
    <source>
        <dbReference type="SAM" id="MobiDB-lite"/>
    </source>
</evidence>
<feature type="chain" id="PRO_5040120351" description="Neuropeptide" evidence="2">
    <location>
        <begin position="30"/>
        <end position="140"/>
    </location>
</feature>
<evidence type="ECO:0000313" key="3">
    <source>
        <dbReference type="EMBL" id="CAH1406413.1"/>
    </source>
</evidence>
<organism evidence="3 4">
    <name type="scientific">Nezara viridula</name>
    <name type="common">Southern green stink bug</name>
    <name type="synonym">Cimex viridulus</name>
    <dbReference type="NCBI Taxonomy" id="85310"/>
    <lineage>
        <taxon>Eukaryota</taxon>
        <taxon>Metazoa</taxon>
        <taxon>Ecdysozoa</taxon>
        <taxon>Arthropoda</taxon>
        <taxon>Hexapoda</taxon>
        <taxon>Insecta</taxon>
        <taxon>Pterygota</taxon>
        <taxon>Neoptera</taxon>
        <taxon>Paraneoptera</taxon>
        <taxon>Hemiptera</taxon>
        <taxon>Heteroptera</taxon>
        <taxon>Panheteroptera</taxon>
        <taxon>Pentatomomorpha</taxon>
        <taxon>Pentatomoidea</taxon>
        <taxon>Pentatomidae</taxon>
        <taxon>Pentatominae</taxon>
        <taxon>Nezara</taxon>
    </lineage>
</organism>
<dbReference type="GO" id="GO:0004715">
    <property type="term" value="F:non-membrane spanning protein tyrosine kinase activity"/>
    <property type="evidence" value="ECO:0007669"/>
    <property type="project" value="InterPro"/>
</dbReference>
<reference evidence="3" key="1">
    <citation type="submission" date="2022-01" db="EMBL/GenBank/DDBJ databases">
        <authorList>
            <person name="King R."/>
        </authorList>
    </citation>
    <scope>NUCLEOTIDE SEQUENCE</scope>
</reference>
<dbReference type="InterPro" id="IPR042983">
    <property type="entry name" value="PKDCC"/>
</dbReference>
<keyword evidence="2" id="KW-0732">Signal</keyword>
<feature type="signal peptide" evidence="2">
    <location>
        <begin position="1"/>
        <end position="29"/>
    </location>
</feature>
<feature type="region of interest" description="Disordered" evidence="1">
    <location>
        <begin position="100"/>
        <end position="128"/>
    </location>
</feature>
<proteinExistence type="predicted"/>
<name>A0A9P0HQQ3_NEZVI</name>
<dbReference type="Proteomes" id="UP001152798">
    <property type="component" value="Chromosome 6"/>
</dbReference>
<evidence type="ECO:0000313" key="4">
    <source>
        <dbReference type="Proteomes" id="UP001152798"/>
    </source>
</evidence>
<sequence length="140" mass="15118">MCAARLGNVALSVASLLHLLAHSPLGSLAAPDLKRQQFVLVGGQLKLTDADDLRISEPRGCGDGGGPAKSIGQSEHIISAYDITPSIYYPFQLQGWKDHHNNSTGVGANSEPTEDNIPTEQDALRTRSRRIMKSPLRLTF</sequence>
<dbReference type="AlphaFoldDB" id="A0A9P0HQQ3"/>
<dbReference type="GO" id="GO:0001501">
    <property type="term" value="P:skeletal system development"/>
    <property type="evidence" value="ECO:0007669"/>
    <property type="project" value="TreeGrafter"/>
</dbReference>
<evidence type="ECO:0008006" key="5">
    <source>
        <dbReference type="Google" id="ProtNLM"/>
    </source>
</evidence>
<dbReference type="PANTHER" id="PTHR46448">
    <property type="entry name" value="PROTEIN KINASE DOMAIN-CONTAINING PROTEIN"/>
    <property type="match status" value="1"/>
</dbReference>
<dbReference type="EMBL" id="OV725082">
    <property type="protein sequence ID" value="CAH1406413.1"/>
    <property type="molecule type" value="Genomic_DNA"/>
</dbReference>
<feature type="compositionally biased region" description="Polar residues" evidence="1">
    <location>
        <begin position="102"/>
        <end position="119"/>
    </location>
</feature>
<keyword evidence="4" id="KW-1185">Reference proteome</keyword>
<dbReference type="OrthoDB" id="4062651at2759"/>
<accession>A0A9P0HQQ3</accession>
<protein>
    <recommendedName>
        <fullName evidence="5">Neuropeptide</fullName>
    </recommendedName>
</protein>
<gene>
    <name evidence="3" type="ORF">NEZAVI_LOCUS14355</name>
</gene>
<dbReference type="GO" id="GO:0005576">
    <property type="term" value="C:extracellular region"/>
    <property type="evidence" value="ECO:0007669"/>
    <property type="project" value="TreeGrafter"/>
</dbReference>
<evidence type="ECO:0000256" key="2">
    <source>
        <dbReference type="SAM" id="SignalP"/>
    </source>
</evidence>
<dbReference type="PANTHER" id="PTHR46448:SF1">
    <property type="entry name" value="PROTEIN KINASE DOMAIN-CONTAINING PROTEIN"/>
    <property type="match status" value="1"/>
</dbReference>